<accession>A0A9P1IV67</accession>
<keyword evidence="1" id="KW-0472">Membrane</keyword>
<dbReference type="AlphaFoldDB" id="A0A9P1IV67"/>
<gene>
    <name evidence="2" type="ORF">CAMP_LOCUS14276</name>
</gene>
<feature type="transmembrane region" description="Helical" evidence="1">
    <location>
        <begin position="89"/>
        <end position="109"/>
    </location>
</feature>
<dbReference type="OrthoDB" id="5877491at2759"/>
<sequence length="156" mass="18078">MIPAYLNEPNQVEAKLIILKTMIPCPTTEFFDSPVYVLIPDESVMTYPILVYICIMATQIFYFIIHSFLYLFQSSPQMSIRTRELQKKFLIGICIQVAIPNAMFNIAVLCSNFHGMSATFVLIYINEPYRTFTIRLFKKHQINRSVSDIVTSRYLG</sequence>
<keyword evidence="1" id="KW-0812">Transmembrane</keyword>
<evidence type="ECO:0008006" key="4">
    <source>
        <dbReference type="Google" id="ProtNLM"/>
    </source>
</evidence>
<reference evidence="2" key="1">
    <citation type="submission" date="2022-11" db="EMBL/GenBank/DDBJ databases">
        <authorList>
            <person name="Kikuchi T."/>
        </authorList>
    </citation>
    <scope>NUCLEOTIDE SEQUENCE</scope>
    <source>
        <strain evidence="2">PS1010</strain>
    </source>
</reference>
<organism evidence="2 3">
    <name type="scientific">Caenorhabditis angaria</name>
    <dbReference type="NCBI Taxonomy" id="860376"/>
    <lineage>
        <taxon>Eukaryota</taxon>
        <taxon>Metazoa</taxon>
        <taxon>Ecdysozoa</taxon>
        <taxon>Nematoda</taxon>
        <taxon>Chromadorea</taxon>
        <taxon>Rhabditida</taxon>
        <taxon>Rhabditina</taxon>
        <taxon>Rhabditomorpha</taxon>
        <taxon>Rhabditoidea</taxon>
        <taxon>Rhabditidae</taxon>
        <taxon>Peloderinae</taxon>
        <taxon>Caenorhabditis</taxon>
    </lineage>
</organism>
<comment type="caution">
    <text evidence="2">The sequence shown here is derived from an EMBL/GenBank/DDBJ whole genome shotgun (WGS) entry which is preliminary data.</text>
</comment>
<dbReference type="Proteomes" id="UP001152747">
    <property type="component" value="Unassembled WGS sequence"/>
</dbReference>
<dbReference type="Pfam" id="PF10318">
    <property type="entry name" value="7TM_GPCR_Srh"/>
    <property type="match status" value="1"/>
</dbReference>
<dbReference type="EMBL" id="CANHGI010000005">
    <property type="protein sequence ID" value="CAI5451639.1"/>
    <property type="molecule type" value="Genomic_DNA"/>
</dbReference>
<evidence type="ECO:0000313" key="3">
    <source>
        <dbReference type="Proteomes" id="UP001152747"/>
    </source>
</evidence>
<keyword evidence="1" id="KW-1133">Transmembrane helix</keyword>
<proteinExistence type="predicted"/>
<evidence type="ECO:0000313" key="2">
    <source>
        <dbReference type="EMBL" id="CAI5451639.1"/>
    </source>
</evidence>
<name>A0A9P1IV67_9PELO</name>
<evidence type="ECO:0000256" key="1">
    <source>
        <dbReference type="SAM" id="Phobius"/>
    </source>
</evidence>
<keyword evidence="3" id="KW-1185">Reference proteome</keyword>
<dbReference type="InterPro" id="IPR019422">
    <property type="entry name" value="7TM_GPCR_serpentine_rcpt_Srh"/>
</dbReference>
<feature type="transmembrane region" description="Helical" evidence="1">
    <location>
        <begin position="49"/>
        <end position="69"/>
    </location>
</feature>
<protein>
    <recommendedName>
        <fullName evidence="4">Serpentine Receptor, class H</fullName>
    </recommendedName>
</protein>